<keyword evidence="2" id="KW-1185">Reference proteome</keyword>
<reference evidence="1" key="2">
    <citation type="submission" date="2021-01" db="EMBL/GenBank/DDBJ databases">
        <authorList>
            <person name="Schikora-Tamarit M.A."/>
        </authorList>
    </citation>
    <scope>NUCLEOTIDE SEQUENCE</scope>
    <source>
        <strain evidence="1">CBS2887</strain>
    </source>
</reference>
<evidence type="ECO:0000313" key="1">
    <source>
        <dbReference type="EMBL" id="KAH3676277.1"/>
    </source>
</evidence>
<dbReference type="AlphaFoldDB" id="A0A9P8PQ90"/>
<sequence length="136" mass="15593">MRSGKLEISLDSLEGSFGSQIKLKWHFHNNSLSNVSDSKILDKCGNSLFSTLVSVDWKLLWLLWLLLDCNWAKDCKIKESSWMTTWYDNSLAKVSIRISACLSCKLSKHPSNFCLILSNSPWRSNLEKILCEFSTK</sequence>
<organism evidence="1 2">
    <name type="scientific">Wickerhamomyces pijperi</name>
    <name type="common">Yeast</name>
    <name type="synonym">Pichia pijperi</name>
    <dbReference type="NCBI Taxonomy" id="599730"/>
    <lineage>
        <taxon>Eukaryota</taxon>
        <taxon>Fungi</taxon>
        <taxon>Dikarya</taxon>
        <taxon>Ascomycota</taxon>
        <taxon>Saccharomycotina</taxon>
        <taxon>Saccharomycetes</taxon>
        <taxon>Phaffomycetales</taxon>
        <taxon>Wickerhamomycetaceae</taxon>
        <taxon>Wickerhamomyces</taxon>
    </lineage>
</organism>
<dbReference type="Proteomes" id="UP000774326">
    <property type="component" value="Unassembled WGS sequence"/>
</dbReference>
<gene>
    <name evidence="1" type="ORF">WICPIJ_009152</name>
</gene>
<accession>A0A9P8PQ90</accession>
<evidence type="ECO:0000313" key="2">
    <source>
        <dbReference type="Proteomes" id="UP000774326"/>
    </source>
</evidence>
<protein>
    <submittedName>
        <fullName evidence="1">Uncharacterized protein</fullName>
    </submittedName>
</protein>
<dbReference type="EMBL" id="JAEUBG010005301">
    <property type="protein sequence ID" value="KAH3676277.1"/>
    <property type="molecule type" value="Genomic_DNA"/>
</dbReference>
<reference evidence="1" key="1">
    <citation type="journal article" date="2021" name="Open Biol.">
        <title>Shared evolutionary footprints suggest mitochondrial oxidative damage underlies multiple complex I losses in fungi.</title>
        <authorList>
            <person name="Schikora-Tamarit M.A."/>
            <person name="Marcet-Houben M."/>
            <person name="Nosek J."/>
            <person name="Gabaldon T."/>
        </authorList>
    </citation>
    <scope>NUCLEOTIDE SEQUENCE</scope>
    <source>
        <strain evidence="1">CBS2887</strain>
    </source>
</reference>
<comment type="caution">
    <text evidence="1">The sequence shown here is derived from an EMBL/GenBank/DDBJ whole genome shotgun (WGS) entry which is preliminary data.</text>
</comment>
<proteinExistence type="predicted"/>
<name>A0A9P8PQ90_WICPI</name>